<evidence type="ECO:0000313" key="2">
    <source>
        <dbReference type="Proteomes" id="UP001057402"/>
    </source>
</evidence>
<accession>A0ACB9QM47</accession>
<comment type="caution">
    <text evidence="1">The sequence shown here is derived from an EMBL/GenBank/DDBJ whole genome shotgun (WGS) entry which is preliminary data.</text>
</comment>
<reference evidence="2" key="1">
    <citation type="journal article" date="2023" name="Front. Plant Sci.">
        <title>Chromosomal-level genome assembly of Melastoma candidum provides insights into trichome evolution.</title>
        <authorList>
            <person name="Zhong Y."/>
            <person name="Wu W."/>
            <person name="Sun C."/>
            <person name="Zou P."/>
            <person name="Liu Y."/>
            <person name="Dai S."/>
            <person name="Zhou R."/>
        </authorList>
    </citation>
    <scope>NUCLEOTIDE SEQUENCE [LARGE SCALE GENOMIC DNA]</scope>
</reference>
<protein>
    <submittedName>
        <fullName evidence="1">Uncharacterized protein</fullName>
    </submittedName>
</protein>
<keyword evidence="2" id="KW-1185">Reference proteome</keyword>
<sequence length="287" mass="32176">MGSGHDRPIHAFFFPFMAPSHTIPMVDMAKLFALRGCRSTIVSTPSCEPVFFRSIGRARSAGLNIEVAVIRLPLEEVGLSQEHDSVKSLMSPPEVRDKFLKAVRLLEGGKLLEEQRPDCLVSDVFLAWTNKVAARFGVPRLAFHGIGYFPLGASECIWRYKPGEITLTRSKLPDFLLKESPLTKLYKESEDSEIGSYGIIINRFYELESAYADHYRGFLGRRAWSIGPISLCNKEIEDEACRGNESLADRDSCLLWLDLKEPGSVMYICFGSLADFGPGSFTRLPWV</sequence>
<gene>
    <name evidence="1" type="ORF">MLD38_023321</name>
</gene>
<dbReference type="Proteomes" id="UP001057402">
    <property type="component" value="Chromosome 6"/>
</dbReference>
<name>A0ACB9QM47_9MYRT</name>
<dbReference type="EMBL" id="CM042885">
    <property type="protein sequence ID" value="KAI4367600.1"/>
    <property type="molecule type" value="Genomic_DNA"/>
</dbReference>
<proteinExistence type="predicted"/>
<evidence type="ECO:0000313" key="1">
    <source>
        <dbReference type="EMBL" id="KAI4367600.1"/>
    </source>
</evidence>
<organism evidence="1 2">
    <name type="scientific">Melastoma candidum</name>
    <dbReference type="NCBI Taxonomy" id="119954"/>
    <lineage>
        <taxon>Eukaryota</taxon>
        <taxon>Viridiplantae</taxon>
        <taxon>Streptophyta</taxon>
        <taxon>Embryophyta</taxon>
        <taxon>Tracheophyta</taxon>
        <taxon>Spermatophyta</taxon>
        <taxon>Magnoliopsida</taxon>
        <taxon>eudicotyledons</taxon>
        <taxon>Gunneridae</taxon>
        <taxon>Pentapetalae</taxon>
        <taxon>rosids</taxon>
        <taxon>malvids</taxon>
        <taxon>Myrtales</taxon>
        <taxon>Melastomataceae</taxon>
        <taxon>Melastomatoideae</taxon>
        <taxon>Melastomateae</taxon>
        <taxon>Melastoma</taxon>
    </lineage>
</organism>